<organism evidence="7 8">
    <name type="scientific">Goodfellowiella coeruleoviolacea</name>
    <dbReference type="NCBI Taxonomy" id="334858"/>
    <lineage>
        <taxon>Bacteria</taxon>
        <taxon>Bacillati</taxon>
        <taxon>Actinomycetota</taxon>
        <taxon>Actinomycetes</taxon>
        <taxon>Pseudonocardiales</taxon>
        <taxon>Pseudonocardiaceae</taxon>
        <taxon>Goodfellowiella</taxon>
    </lineage>
</organism>
<dbReference type="InterPro" id="IPR051677">
    <property type="entry name" value="AfsR-DnrI-RedD_regulator"/>
</dbReference>
<dbReference type="SMART" id="SM01043">
    <property type="entry name" value="BTAD"/>
    <property type="match status" value="1"/>
</dbReference>
<comment type="similarity">
    <text evidence="1">Belongs to the AfsR/DnrI/RedD regulatory family.</text>
</comment>
<keyword evidence="4" id="KW-0804">Transcription</keyword>
<dbReference type="Proteomes" id="UP001206128">
    <property type="component" value="Unassembled WGS sequence"/>
</dbReference>
<dbReference type="SUPFAM" id="SSF46894">
    <property type="entry name" value="C-terminal effector domain of the bipartite response regulators"/>
    <property type="match status" value="1"/>
</dbReference>
<evidence type="ECO:0000256" key="3">
    <source>
        <dbReference type="ARBA" id="ARBA00023125"/>
    </source>
</evidence>
<feature type="domain" description="OmpR/PhoB-type" evidence="5">
    <location>
        <begin position="15"/>
        <end position="88"/>
    </location>
</feature>
<evidence type="ECO:0000256" key="2">
    <source>
        <dbReference type="ARBA" id="ARBA00023015"/>
    </source>
</evidence>
<dbReference type="SUPFAM" id="SSF52540">
    <property type="entry name" value="P-loop containing nucleoside triphosphate hydrolases"/>
    <property type="match status" value="1"/>
</dbReference>
<dbReference type="Gene3D" id="3.40.50.300">
    <property type="entry name" value="P-loop containing nucleotide triphosphate hydrolases"/>
    <property type="match status" value="1"/>
</dbReference>
<accession>A0AAE3GFI1</accession>
<dbReference type="GO" id="GO:0043531">
    <property type="term" value="F:ADP binding"/>
    <property type="evidence" value="ECO:0007669"/>
    <property type="project" value="InterPro"/>
</dbReference>
<evidence type="ECO:0000259" key="6">
    <source>
        <dbReference type="SMART" id="SM01043"/>
    </source>
</evidence>
<dbReference type="InterPro" id="IPR001867">
    <property type="entry name" value="OmpR/PhoB-type_DNA-bd"/>
</dbReference>
<dbReference type="InterPro" id="IPR036388">
    <property type="entry name" value="WH-like_DNA-bd_sf"/>
</dbReference>
<proteinExistence type="inferred from homology"/>
<dbReference type="EMBL" id="JAMTCK010000009">
    <property type="protein sequence ID" value="MCP2167251.1"/>
    <property type="molecule type" value="Genomic_DNA"/>
</dbReference>
<dbReference type="InterPro" id="IPR011990">
    <property type="entry name" value="TPR-like_helical_dom_sf"/>
</dbReference>
<evidence type="ECO:0000313" key="7">
    <source>
        <dbReference type="EMBL" id="MCP2167251.1"/>
    </source>
</evidence>
<dbReference type="Pfam" id="PF03704">
    <property type="entry name" value="BTAD"/>
    <property type="match status" value="1"/>
</dbReference>
<keyword evidence="8" id="KW-1185">Reference proteome</keyword>
<dbReference type="Gene3D" id="1.10.10.10">
    <property type="entry name" value="Winged helix-like DNA-binding domain superfamily/Winged helix DNA-binding domain"/>
    <property type="match status" value="1"/>
</dbReference>
<dbReference type="PANTHER" id="PTHR35807:SF1">
    <property type="entry name" value="TRANSCRIPTIONAL REGULATOR REDD"/>
    <property type="match status" value="1"/>
</dbReference>
<dbReference type="PANTHER" id="PTHR35807">
    <property type="entry name" value="TRANSCRIPTIONAL REGULATOR REDD-RELATED"/>
    <property type="match status" value="1"/>
</dbReference>
<dbReference type="Gene3D" id="1.25.40.10">
    <property type="entry name" value="Tetratricopeptide repeat domain"/>
    <property type="match status" value="2"/>
</dbReference>
<dbReference type="SUPFAM" id="SSF48452">
    <property type="entry name" value="TPR-like"/>
    <property type="match status" value="3"/>
</dbReference>
<evidence type="ECO:0000256" key="1">
    <source>
        <dbReference type="ARBA" id="ARBA00005820"/>
    </source>
</evidence>
<dbReference type="SMART" id="SM00028">
    <property type="entry name" value="TPR"/>
    <property type="match status" value="6"/>
</dbReference>
<dbReference type="GO" id="GO:0006355">
    <property type="term" value="P:regulation of DNA-templated transcription"/>
    <property type="evidence" value="ECO:0007669"/>
    <property type="project" value="InterPro"/>
</dbReference>
<comment type="caution">
    <text evidence="7">The sequence shown here is derived from an EMBL/GenBank/DDBJ whole genome shotgun (WGS) entry which is preliminary data.</text>
</comment>
<dbReference type="GO" id="GO:0000160">
    <property type="term" value="P:phosphorelay signal transduction system"/>
    <property type="evidence" value="ECO:0007669"/>
    <property type="project" value="InterPro"/>
</dbReference>
<dbReference type="AlphaFoldDB" id="A0AAE3GFI1"/>
<feature type="domain" description="Bacterial transcriptional activator" evidence="6">
    <location>
        <begin position="95"/>
        <end position="237"/>
    </location>
</feature>
<dbReference type="CDD" id="cd15831">
    <property type="entry name" value="BTAD"/>
    <property type="match status" value="1"/>
</dbReference>
<name>A0AAE3GFI1_9PSEU</name>
<dbReference type="InterPro" id="IPR019734">
    <property type="entry name" value="TPR_rpt"/>
</dbReference>
<keyword evidence="2" id="KW-0805">Transcription regulation</keyword>
<evidence type="ECO:0000259" key="5">
    <source>
        <dbReference type="SMART" id="SM00862"/>
    </source>
</evidence>
<evidence type="ECO:0000256" key="4">
    <source>
        <dbReference type="ARBA" id="ARBA00023163"/>
    </source>
</evidence>
<protein>
    <submittedName>
        <fullName evidence="7">DNA-binding transcriptional activator of the SARP family</fullName>
    </submittedName>
</protein>
<dbReference type="InterPro" id="IPR016032">
    <property type="entry name" value="Sig_transdc_resp-reg_C-effctor"/>
</dbReference>
<keyword evidence="3 7" id="KW-0238">DNA-binding</keyword>
<evidence type="ECO:0000313" key="8">
    <source>
        <dbReference type="Proteomes" id="UP001206128"/>
    </source>
</evidence>
<dbReference type="Pfam" id="PF13424">
    <property type="entry name" value="TPR_12"/>
    <property type="match status" value="1"/>
</dbReference>
<dbReference type="InterPro" id="IPR005158">
    <property type="entry name" value="BTAD"/>
</dbReference>
<dbReference type="SMART" id="SM00862">
    <property type="entry name" value="Trans_reg_C"/>
    <property type="match status" value="1"/>
</dbReference>
<sequence length="994" mass="109092">MEFRMLGPLEAWHEGAKVDLGDQQQRFVLVVLLLHANKPVSTERLTEIIWGGNPERRTLVRGYISKLRAAFRQADDVSIDKEPTGYLLRVGADQLDTVRFERLRAEAAHADDRGRKIELLRAAVALWRGRFLEDIDNDRVGGPEVISPDESYFDAVGDLAELELAARDHRSARDRLRPVVRMDPARQRHAELLMRALIAGGDRVGAVRVFQDVRDATRAEYGMDPDPALRNLAARAEHGEPPSALPTPVRWFTGRAAELDVIEAAAAAERRAVWVSGAPGVGKSGLALEAAHRLRHRFPDGQLLVRLNGFTPNMPPMPVEDALTQLLGELGVPPEQIPSTKGRKFALYQAKLHGSRTLVVLDNAVAPDQVQLLLPEATGCFAIVTSRRMGEPDTGEHVRLSPLPSDDAIALFLALADPRRVGGKTAEVAAVVKRCGYLPMPIRVAAALFRRHDQWPLEHLLRLIEESGPWRTDTDDGAGAAAVRVSYQLLDSPQRTMFRLLGHLPGPDIDVAAAAALVGSDRTEARLVLDDLHEVCLLEEIAPERYQMLDPLKEFAVAEPSPTTPSESTDALLRLLDFYLITLANAVDTAYPFDRALQPATGRSCPVALAFTDTDAAVSWIATERDNLVAAIRHAATHDLPEHAWRLAVLFWRYFNTTSQLEDWIETLELARWIVSADPDNDYGQAHVLLRLATAHNRLGRLADAQELAVQTLPRWTRLGDVRGEAATLCAIAIPTMELGGHTQAMAYFATALKKYEQCGDLRGQAHALSMLGYLNDLHGDLDLALRQHQASVRMLREIDHVQGLAHALNNLGSVQQRLGFPAEALASHRKAHELAVEVDDNCTMASALNCIGNVHRSQGLLTEAVRYQEQARRVAANVSDADLRTRLYRDSGATAQAGGDQEKALHAYQAALDLAIGTGNRTYQAHANRGVAQALHALGRHVDAVPHWRAAEEQFSALGQPEAAEVRAEYADLTCACGQNVSDDQGGLDQRAT</sequence>
<dbReference type="InterPro" id="IPR027417">
    <property type="entry name" value="P-loop_NTPase"/>
</dbReference>
<reference evidence="7" key="1">
    <citation type="submission" date="2022-06" db="EMBL/GenBank/DDBJ databases">
        <title>Genomic Encyclopedia of Archaeal and Bacterial Type Strains, Phase II (KMG-II): from individual species to whole genera.</title>
        <authorList>
            <person name="Goeker M."/>
        </authorList>
    </citation>
    <scope>NUCLEOTIDE SEQUENCE</scope>
    <source>
        <strain evidence="7">DSM 43935</strain>
    </source>
</reference>
<gene>
    <name evidence="7" type="ORF">LX83_004124</name>
</gene>
<dbReference type="GO" id="GO:0003677">
    <property type="term" value="F:DNA binding"/>
    <property type="evidence" value="ECO:0007669"/>
    <property type="project" value="UniProtKB-KW"/>
</dbReference>